<protein>
    <submittedName>
        <fullName evidence="5">Phosphatidylethanolamine/phosphatidyl-N-methylethanolamine N-methyltransferase</fullName>
    </submittedName>
</protein>
<keyword evidence="6" id="KW-1185">Reference proteome</keyword>
<organism evidence="5 6">
    <name type="scientific">Roseibium hamelinense</name>
    <dbReference type="NCBI Taxonomy" id="150831"/>
    <lineage>
        <taxon>Bacteria</taxon>
        <taxon>Pseudomonadati</taxon>
        <taxon>Pseudomonadota</taxon>
        <taxon>Alphaproteobacteria</taxon>
        <taxon>Hyphomicrobiales</taxon>
        <taxon>Stappiaceae</taxon>
        <taxon>Roseibium</taxon>
    </lineage>
</organism>
<dbReference type="AlphaFoldDB" id="A0A562T1B3"/>
<evidence type="ECO:0000313" key="5">
    <source>
        <dbReference type="EMBL" id="TWI87312.1"/>
    </source>
</evidence>
<dbReference type="CDD" id="cd02440">
    <property type="entry name" value="AdoMet_MTases"/>
    <property type="match status" value="1"/>
</dbReference>
<accession>A0A562T1B3</accession>
<dbReference type="EMBL" id="VLLF01000005">
    <property type="protein sequence ID" value="TWI87312.1"/>
    <property type="molecule type" value="Genomic_DNA"/>
</dbReference>
<evidence type="ECO:0000256" key="1">
    <source>
        <dbReference type="ARBA" id="ARBA00022603"/>
    </source>
</evidence>
<evidence type="ECO:0000259" key="4">
    <source>
        <dbReference type="SMART" id="SM00650"/>
    </source>
</evidence>
<keyword evidence="1 5" id="KW-0489">Methyltransferase</keyword>
<dbReference type="RefSeq" id="WP_145343783.1">
    <property type="nucleotide sequence ID" value="NZ_SMLY01000082.1"/>
</dbReference>
<dbReference type="SMART" id="SM00650">
    <property type="entry name" value="rADc"/>
    <property type="match status" value="1"/>
</dbReference>
<dbReference type="OrthoDB" id="9805585at2"/>
<evidence type="ECO:0000313" key="6">
    <source>
        <dbReference type="Proteomes" id="UP000320593"/>
    </source>
</evidence>
<proteinExistence type="predicted"/>
<dbReference type="Gene3D" id="3.40.50.150">
    <property type="entry name" value="Vaccinia Virus protein VP39"/>
    <property type="match status" value="1"/>
</dbReference>
<reference evidence="5 6" key="1">
    <citation type="submission" date="2019-07" db="EMBL/GenBank/DDBJ databases">
        <title>Genomic Encyclopedia of Archaeal and Bacterial Type Strains, Phase II (KMG-II): from individual species to whole genera.</title>
        <authorList>
            <person name="Goeker M."/>
        </authorList>
    </citation>
    <scope>NUCLEOTIDE SEQUENCE [LARGE SCALE GENOMIC DNA]</scope>
    <source>
        <strain evidence="5 6">ATCC BAA-252</strain>
    </source>
</reference>
<dbReference type="GO" id="GO:0000179">
    <property type="term" value="F:rRNA (adenine-N6,N6-)-dimethyltransferase activity"/>
    <property type="evidence" value="ECO:0007669"/>
    <property type="project" value="InterPro"/>
</dbReference>
<name>A0A562T1B3_9HYPH</name>
<dbReference type="InterPro" id="IPR013216">
    <property type="entry name" value="Methyltransf_11"/>
</dbReference>
<dbReference type="SUPFAM" id="SSF53335">
    <property type="entry name" value="S-adenosyl-L-methionine-dependent methyltransferases"/>
    <property type="match status" value="1"/>
</dbReference>
<evidence type="ECO:0000256" key="2">
    <source>
        <dbReference type="ARBA" id="ARBA00022679"/>
    </source>
</evidence>
<keyword evidence="3" id="KW-0949">S-adenosyl-L-methionine</keyword>
<keyword evidence="2 5" id="KW-0808">Transferase</keyword>
<dbReference type="InterPro" id="IPR020598">
    <property type="entry name" value="rRNA_Ade_methylase_Trfase_N"/>
</dbReference>
<feature type="domain" description="Ribosomal RNA adenine methylase transferase N-terminal" evidence="4">
    <location>
        <begin position="53"/>
        <end position="201"/>
    </location>
</feature>
<evidence type="ECO:0000256" key="3">
    <source>
        <dbReference type="ARBA" id="ARBA00022691"/>
    </source>
</evidence>
<gene>
    <name evidence="5" type="ORF">JM93_02553</name>
</gene>
<dbReference type="Pfam" id="PF08241">
    <property type="entry name" value="Methyltransf_11"/>
    <property type="match status" value="1"/>
</dbReference>
<comment type="caution">
    <text evidence="5">The sequence shown here is derived from an EMBL/GenBank/DDBJ whole genome shotgun (WGS) entry which is preliminary data.</text>
</comment>
<dbReference type="Proteomes" id="UP000320593">
    <property type="component" value="Unassembled WGS sequence"/>
</dbReference>
<sequence>MIGSVRGQRKVLKEKVQRAKAVHAKALDEARFLKSWLKSPLDTGAISPSGPRLAEKMASFIAPRPGMRLLELGPGTGAVTTALLARGVPVQSLIAVEYSAAFCACLAKRFPGVHLINGDAYALTKTLVEADIAPHNDARAQEFDGIVSSLPLLNIPETKRLVFMKEIMALLKPGAPFVQFSYGLNRPVAAPDSGVKVESSDWIWKNLPPARVWVYRKDR</sequence>
<dbReference type="InterPro" id="IPR029063">
    <property type="entry name" value="SAM-dependent_MTases_sf"/>
</dbReference>